<protein>
    <submittedName>
        <fullName evidence="1">Uncharacterized protein</fullName>
    </submittedName>
</protein>
<keyword evidence="2" id="KW-1185">Reference proteome</keyword>
<organism evidence="1 2">
    <name type="scientific">Trema orientale</name>
    <name type="common">Charcoal tree</name>
    <name type="synonym">Celtis orientalis</name>
    <dbReference type="NCBI Taxonomy" id="63057"/>
    <lineage>
        <taxon>Eukaryota</taxon>
        <taxon>Viridiplantae</taxon>
        <taxon>Streptophyta</taxon>
        <taxon>Embryophyta</taxon>
        <taxon>Tracheophyta</taxon>
        <taxon>Spermatophyta</taxon>
        <taxon>Magnoliopsida</taxon>
        <taxon>eudicotyledons</taxon>
        <taxon>Gunneridae</taxon>
        <taxon>Pentapetalae</taxon>
        <taxon>rosids</taxon>
        <taxon>fabids</taxon>
        <taxon>Rosales</taxon>
        <taxon>Cannabaceae</taxon>
        <taxon>Trema</taxon>
    </lineage>
</organism>
<proteinExistence type="predicted"/>
<accession>A0A2P5EFP7</accession>
<dbReference type="Proteomes" id="UP000237000">
    <property type="component" value="Unassembled WGS sequence"/>
</dbReference>
<name>A0A2P5EFP7_TREOI</name>
<gene>
    <name evidence="1" type="ORF">TorRG33x02_198310</name>
</gene>
<reference evidence="2" key="1">
    <citation type="submission" date="2016-06" db="EMBL/GenBank/DDBJ databases">
        <title>Parallel loss of symbiosis genes in relatives of nitrogen-fixing non-legume Parasponia.</title>
        <authorList>
            <person name="Van Velzen R."/>
            <person name="Holmer R."/>
            <person name="Bu F."/>
            <person name="Rutten L."/>
            <person name="Van Zeijl A."/>
            <person name="Liu W."/>
            <person name="Santuari L."/>
            <person name="Cao Q."/>
            <person name="Sharma T."/>
            <person name="Shen D."/>
            <person name="Roswanjaya Y."/>
            <person name="Wardhani T."/>
            <person name="Kalhor M.S."/>
            <person name="Jansen J."/>
            <person name="Van den Hoogen J."/>
            <person name="Gungor B."/>
            <person name="Hartog M."/>
            <person name="Hontelez J."/>
            <person name="Verver J."/>
            <person name="Yang W.-C."/>
            <person name="Schijlen E."/>
            <person name="Repin R."/>
            <person name="Schilthuizen M."/>
            <person name="Schranz E."/>
            <person name="Heidstra R."/>
            <person name="Miyata K."/>
            <person name="Fedorova E."/>
            <person name="Kohlen W."/>
            <person name="Bisseling T."/>
            <person name="Smit S."/>
            <person name="Geurts R."/>
        </authorList>
    </citation>
    <scope>NUCLEOTIDE SEQUENCE [LARGE SCALE GENOMIC DNA]</scope>
    <source>
        <strain evidence="2">cv. RG33-2</strain>
    </source>
</reference>
<evidence type="ECO:0000313" key="1">
    <source>
        <dbReference type="EMBL" id="PON84371.1"/>
    </source>
</evidence>
<dbReference type="OrthoDB" id="1928091at2759"/>
<comment type="caution">
    <text evidence="1">The sequence shown here is derived from an EMBL/GenBank/DDBJ whole genome shotgun (WGS) entry which is preliminary data.</text>
</comment>
<dbReference type="EMBL" id="JXTC01000163">
    <property type="protein sequence ID" value="PON84371.1"/>
    <property type="molecule type" value="Genomic_DNA"/>
</dbReference>
<dbReference type="InParanoid" id="A0A2P5EFP7"/>
<dbReference type="PANTHER" id="PTHR35304:SF3">
    <property type="entry name" value="CATHEPSIN PROPEPTIDE INHIBITOR DOMAIN-CONTAINING PROTEIN"/>
    <property type="match status" value="1"/>
</dbReference>
<dbReference type="PANTHER" id="PTHR35304">
    <property type="entry name" value="OS05G0120300 PROTEIN-RELATED"/>
    <property type="match status" value="1"/>
</dbReference>
<evidence type="ECO:0000313" key="2">
    <source>
        <dbReference type="Proteomes" id="UP000237000"/>
    </source>
</evidence>
<sequence length="133" mass="15033">MKNCTTTTCAVRGRMAEIYQWPKADSELLGKSSDTNCHHGRFSTKTSFLKYYDPEKYYTSRQNFLRSYKFTKKETLGTRTKNWLKMIKSKTVIKSQTSSHSGSGGSGSGCPFYGKGVSLRLIVSCMTKPDVRD</sequence>
<dbReference type="AlphaFoldDB" id="A0A2P5EFP7"/>